<keyword evidence="1" id="KW-0472">Membrane</keyword>
<accession>A0AA51UPG8</accession>
<evidence type="ECO:0000313" key="3">
    <source>
        <dbReference type="Proteomes" id="UP001182908"/>
    </source>
</evidence>
<reference evidence="2 3" key="1">
    <citation type="submission" date="2023-08" db="EMBL/GenBank/DDBJ databases">
        <title>Methanolobus mangrovi sp. nov. and Methanolobus sediminis sp. nov, two novel methylotrophic methanogens isolated from mangrove sediments in China.</title>
        <authorList>
            <person name="Zhou J."/>
        </authorList>
    </citation>
    <scope>NUCLEOTIDE SEQUENCE [LARGE SCALE GENOMIC DNA]</scope>
    <source>
        <strain evidence="2 3">FTZ6</strain>
    </source>
</reference>
<protein>
    <submittedName>
        <fullName evidence="2">Uncharacterized protein</fullName>
    </submittedName>
</protein>
<dbReference type="RefSeq" id="WP_309311652.1">
    <property type="nucleotide sequence ID" value="NZ_CP133592.1"/>
</dbReference>
<proteinExistence type="predicted"/>
<dbReference type="KEGG" id="mseb:RE474_03795"/>
<keyword evidence="3" id="KW-1185">Reference proteome</keyword>
<dbReference type="GeneID" id="84231810"/>
<sequence>MEIILTSFLPNQALDILPSISLIFVGVIVETHYVSRIAIFANAVALTSFYYTFTALPLWLVLYVNALTVAGILSILSYMSKKSLPTEFYQISGLFSSVISGLVLLYGLSL</sequence>
<dbReference type="Proteomes" id="UP001182908">
    <property type="component" value="Chromosome"/>
</dbReference>
<feature type="transmembrane region" description="Helical" evidence="1">
    <location>
        <begin position="59"/>
        <end position="76"/>
    </location>
</feature>
<evidence type="ECO:0000256" key="1">
    <source>
        <dbReference type="SAM" id="Phobius"/>
    </source>
</evidence>
<evidence type="ECO:0000313" key="2">
    <source>
        <dbReference type="EMBL" id="WMW25850.1"/>
    </source>
</evidence>
<organism evidence="2 3">
    <name type="scientific">Methanolobus sediminis</name>
    <dbReference type="NCBI Taxonomy" id="3072978"/>
    <lineage>
        <taxon>Archaea</taxon>
        <taxon>Methanobacteriati</taxon>
        <taxon>Methanobacteriota</taxon>
        <taxon>Stenosarchaea group</taxon>
        <taxon>Methanomicrobia</taxon>
        <taxon>Methanosarcinales</taxon>
        <taxon>Methanosarcinaceae</taxon>
        <taxon>Methanolobus</taxon>
    </lineage>
</organism>
<dbReference type="EMBL" id="CP133592">
    <property type="protein sequence ID" value="WMW25850.1"/>
    <property type="molecule type" value="Genomic_DNA"/>
</dbReference>
<feature type="transmembrane region" description="Helical" evidence="1">
    <location>
        <begin position="88"/>
        <end position="108"/>
    </location>
</feature>
<keyword evidence="1" id="KW-1133">Transmembrane helix</keyword>
<dbReference type="AlphaFoldDB" id="A0AA51UPG8"/>
<gene>
    <name evidence="2" type="ORF">RE474_03795</name>
</gene>
<keyword evidence="1" id="KW-0812">Transmembrane</keyword>
<name>A0AA51UPG8_9EURY</name>